<proteinExistence type="predicted"/>
<evidence type="ECO:0000256" key="1">
    <source>
        <dbReference type="SAM" id="MobiDB-lite"/>
    </source>
</evidence>
<evidence type="ECO:0000313" key="2">
    <source>
        <dbReference type="EMBL" id="KAK3870353.1"/>
    </source>
</evidence>
<accession>A0AAE1KEF5</accession>
<gene>
    <name evidence="2" type="ORF">Pcinc_024416</name>
</gene>
<reference evidence="2" key="1">
    <citation type="submission" date="2023-10" db="EMBL/GenBank/DDBJ databases">
        <title>Genome assemblies of two species of porcelain crab, Petrolisthes cinctipes and Petrolisthes manimaculis (Anomura: Porcellanidae).</title>
        <authorList>
            <person name="Angst P."/>
        </authorList>
    </citation>
    <scope>NUCLEOTIDE SEQUENCE</scope>
    <source>
        <strain evidence="2">PB745_01</strain>
        <tissue evidence="2">Gill</tissue>
    </source>
</reference>
<comment type="caution">
    <text evidence="2">The sequence shown here is derived from an EMBL/GenBank/DDBJ whole genome shotgun (WGS) entry which is preliminary data.</text>
</comment>
<protein>
    <submittedName>
        <fullName evidence="2">Uncharacterized protein</fullName>
    </submittedName>
</protein>
<sequence length="293" mass="32203">MSLAVQEVEKVEVNKTIHEEGRKEQEGTQTRGLFMEEDGSVVLKIPSPPRRPLIHPDPHPAPDQSDPPRPFTLPPHHSQIPTPTSTPHPDLLHLHPNPLLTISTSTPDSSHLHTQPKPIIHLVSPRLTYICQLLPSYHLPSSHPPSRHIHGVSCDVATNRDVPHNYILSIEPNGMLQTPGAECVRSFTPASPTTPITPTSPLPYTYHPLKIPPMISPNTSFTTPTTPPTHNPSTYTHHPPPTHNPSTTPSSTPPSTTPPTHNSSTYTHHPPASPLKPEIQVTCVRETVQHQQS</sequence>
<keyword evidence="3" id="KW-1185">Reference proteome</keyword>
<dbReference type="AlphaFoldDB" id="A0AAE1KEF5"/>
<organism evidence="2 3">
    <name type="scientific">Petrolisthes cinctipes</name>
    <name type="common">Flat porcelain crab</name>
    <dbReference type="NCBI Taxonomy" id="88211"/>
    <lineage>
        <taxon>Eukaryota</taxon>
        <taxon>Metazoa</taxon>
        <taxon>Ecdysozoa</taxon>
        <taxon>Arthropoda</taxon>
        <taxon>Crustacea</taxon>
        <taxon>Multicrustacea</taxon>
        <taxon>Malacostraca</taxon>
        <taxon>Eumalacostraca</taxon>
        <taxon>Eucarida</taxon>
        <taxon>Decapoda</taxon>
        <taxon>Pleocyemata</taxon>
        <taxon>Anomura</taxon>
        <taxon>Galatheoidea</taxon>
        <taxon>Porcellanidae</taxon>
        <taxon>Petrolisthes</taxon>
    </lineage>
</organism>
<evidence type="ECO:0000313" key="3">
    <source>
        <dbReference type="Proteomes" id="UP001286313"/>
    </source>
</evidence>
<dbReference type="PRINTS" id="PR01217">
    <property type="entry name" value="PRICHEXTENSN"/>
</dbReference>
<dbReference type="Proteomes" id="UP001286313">
    <property type="component" value="Unassembled WGS sequence"/>
</dbReference>
<feature type="region of interest" description="Disordered" evidence="1">
    <location>
        <begin position="1"/>
        <end position="114"/>
    </location>
</feature>
<feature type="compositionally biased region" description="Pro residues" evidence="1">
    <location>
        <begin position="61"/>
        <end position="73"/>
    </location>
</feature>
<feature type="compositionally biased region" description="Basic and acidic residues" evidence="1">
    <location>
        <begin position="7"/>
        <end position="26"/>
    </location>
</feature>
<feature type="compositionally biased region" description="Low complexity" evidence="1">
    <location>
        <begin position="81"/>
        <end position="101"/>
    </location>
</feature>
<dbReference type="EMBL" id="JAWQEG010002682">
    <property type="protein sequence ID" value="KAK3870353.1"/>
    <property type="molecule type" value="Genomic_DNA"/>
</dbReference>
<feature type="compositionally biased region" description="Low complexity" evidence="1">
    <location>
        <begin position="258"/>
        <end position="270"/>
    </location>
</feature>
<name>A0AAE1KEF5_PETCI</name>
<feature type="compositionally biased region" description="Polar residues" evidence="1">
    <location>
        <begin position="102"/>
        <end position="113"/>
    </location>
</feature>
<feature type="region of interest" description="Disordered" evidence="1">
    <location>
        <begin position="215"/>
        <end position="279"/>
    </location>
</feature>